<dbReference type="AlphaFoldDB" id="A0A167F166"/>
<comment type="caution">
    <text evidence="2">The sequence shown here is derived from an EMBL/GenBank/DDBJ whole genome shotgun (WGS) entry which is preliminary data.</text>
</comment>
<dbReference type="PANTHER" id="PTHR34980">
    <property type="entry name" value="INNER MEMBRANE PROTEIN-RELATED-RELATED"/>
    <property type="match status" value="1"/>
</dbReference>
<evidence type="ECO:0000313" key="2">
    <source>
        <dbReference type="EMBL" id="OAB76084.1"/>
    </source>
</evidence>
<name>A0A167F166_9FLAO</name>
<dbReference type="InterPro" id="IPR008523">
    <property type="entry name" value="DUF805"/>
</dbReference>
<evidence type="ECO:0000313" key="3">
    <source>
        <dbReference type="Proteomes" id="UP000077013"/>
    </source>
</evidence>
<feature type="transmembrane region" description="Helical" evidence="1">
    <location>
        <begin position="57"/>
        <end position="74"/>
    </location>
</feature>
<proteinExistence type="predicted"/>
<keyword evidence="1" id="KW-0472">Membrane</keyword>
<dbReference type="OrthoDB" id="9812349at2"/>
<dbReference type="Proteomes" id="UP000077013">
    <property type="component" value="Unassembled WGS sequence"/>
</dbReference>
<evidence type="ECO:0000256" key="1">
    <source>
        <dbReference type="SAM" id="Phobius"/>
    </source>
</evidence>
<dbReference type="Pfam" id="PF05656">
    <property type="entry name" value="DUF805"/>
    <property type="match status" value="1"/>
</dbReference>
<feature type="transmembrane region" description="Helical" evidence="1">
    <location>
        <begin position="86"/>
        <end position="105"/>
    </location>
</feature>
<keyword evidence="3" id="KW-1185">Reference proteome</keyword>
<reference evidence="2 3" key="1">
    <citation type="submission" date="2016-02" db="EMBL/GenBank/DDBJ databases">
        <title>Ulvibacter sp. LPB0005, isolated from Thais luteostoma.</title>
        <authorList>
            <person name="Shin S.-K."/>
            <person name="Yi H."/>
        </authorList>
    </citation>
    <scope>NUCLEOTIDE SEQUENCE [LARGE SCALE GENOMIC DNA]</scope>
    <source>
        <strain evidence="2 3">LPB0005</strain>
    </source>
</reference>
<keyword evidence="1" id="KW-1133">Transmembrane helix</keyword>
<dbReference type="PANTHER" id="PTHR34980:SF2">
    <property type="entry name" value="INNER MEMBRANE PROTEIN YHAH-RELATED"/>
    <property type="match status" value="1"/>
</dbReference>
<accession>A0A167F166</accession>
<dbReference type="GO" id="GO:0005886">
    <property type="term" value="C:plasma membrane"/>
    <property type="evidence" value="ECO:0007669"/>
    <property type="project" value="TreeGrafter"/>
</dbReference>
<dbReference type="EMBL" id="LRXL01000052">
    <property type="protein sequence ID" value="OAB76084.1"/>
    <property type="molecule type" value="Genomic_DNA"/>
</dbReference>
<evidence type="ECO:0008006" key="4">
    <source>
        <dbReference type="Google" id="ProtNLM"/>
    </source>
</evidence>
<gene>
    <name evidence="2" type="ORF">ULVI_13580</name>
</gene>
<dbReference type="STRING" id="1763537.ULVI_13580"/>
<sequence>MKWFKIVIERFGEFKGRSRRKEFWMFFLFAGIIGAVISLVEIYLLKWQVPFWDQGPLETIFGLFIFIPFLGVLVRRLHDIGKKWTWLFIAFIPIAGQIMIIYLLSKKGMVGKNKYGEDPKG</sequence>
<feature type="transmembrane region" description="Helical" evidence="1">
    <location>
        <begin position="23"/>
        <end position="45"/>
    </location>
</feature>
<keyword evidence="1" id="KW-0812">Transmembrane</keyword>
<organism evidence="2 3">
    <name type="scientific">Cochleicola gelatinilyticus</name>
    <dbReference type="NCBI Taxonomy" id="1763537"/>
    <lineage>
        <taxon>Bacteria</taxon>
        <taxon>Pseudomonadati</taxon>
        <taxon>Bacteroidota</taxon>
        <taxon>Flavobacteriia</taxon>
        <taxon>Flavobacteriales</taxon>
        <taxon>Flavobacteriaceae</taxon>
        <taxon>Cochleicola</taxon>
    </lineage>
</organism>
<dbReference type="RefSeq" id="WP_068593340.1">
    <property type="nucleotide sequence ID" value="NZ_LRXL01000052.1"/>
</dbReference>
<protein>
    <recommendedName>
        <fullName evidence="4">DUF805 domain-containing protein</fullName>
    </recommendedName>
</protein>